<dbReference type="AlphaFoldDB" id="A0AAV2QCB8"/>
<keyword evidence="3" id="KW-1185">Reference proteome</keyword>
<protein>
    <submittedName>
        <fullName evidence="2">Uncharacterized protein</fullName>
    </submittedName>
</protein>
<feature type="transmembrane region" description="Helical" evidence="1">
    <location>
        <begin position="18"/>
        <end position="38"/>
    </location>
</feature>
<organism evidence="2 3">
    <name type="scientific">Meganyctiphanes norvegica</name>
    <name type="common">Northern krill</name>
    <name type="synonym">Thysanopoda norvegica</name>
    <dbReference type="NCBI Taxonomy" id="48144"/>
    <lineage>
        <taxon>Eukaryota</taxon>
        <taxon>Metazoa</taxon>
        <taxon>Ecdysozoa</taxon>
        <taxon>Arthropoda</taxon>
        <taxon>Crustacea</taxon>
        <taxon>Multicrustacea</taxon>
        <taxon>Malacostraca</taxon>
        <taxon>Eumalacostraca</taxon>
        <taxon>Eucarida</taxon>
        <taxon>Euphausiacea</taxon>
        <taxon>Euphausiidae</taxon>
        <taxon>Meganyctiphanes</taxon>
    </lineage>
</organism>
<evidence type="ECO:0000313" key="2">
    <source>
        <dbReference type="EMBL" id="CAL4080313.1"/>
    </source>
</evidence>
<sequence length="120" mass="13246">MTESDSVAKLNKYRNLKIVQAATCFFFFLISYMFVYLGLGDFGIPGAIFTFVMLISFILSTVAAIVLHCGNKLGKVGALKAFLVLGCMTYGWFDMCAGGFPLVRQRIQEIEQGLPTVDPK</sequence>
<evidence type="ECO:0000256" key="1">
    <source>
        <dbReference type="SAM" id="Phobius"/>
    </source>
</evidence>
<dbReference type="EMBL" id="CAXKWB010005878">
    <property type="protein sequence ID" value="CAL4080313.1"/>
    <property type="molecule type" value="Genomic_DNA"/>
</dbReference>
<keyword evidence="1" id="KW-0812">Transmembrane</keyword>
<comment type="caution">
    <text evidence="2">The sequence shown here is derived from an EMBL/GenBank/DDBJ whole genome shotgun (WGS) entry which is preliminary data.</text>
</comment>
<name>A0AAV2QCB8_MEGNR</name>
<evidence type="ECO:0000313" key="3">
    <source>
        <dbReference type="Proteomes" id="UP001497623"/>
    </source>
</evidence>
<feature type="transmembrane region" description="Helical" evidence="1">
    <location>
        <begin position="44"/>
        <end position="69"/>
    </location>
</feature>
<accession>A0AAV2QCB8</accession>
<reference evidence="2 3" key="1">
    <citation type="submission" date="2024-05" db="EMBL/GenBank/DDBJ databases">
        <authorList>
            <person name="Wallberg A."/>
        </authorList>
    </citation>
    <scope>NUCLEOTIDE SEQUENCE [LARGE SCALE GENOMIC DNA]</scope>
</reference>
<feature type="transmembrane region" description="Helical" evidence="1">
    <location>
        <begin position="81"/>
        <end position="103"/>
    </location>
</feature>
<keyword evidence="1" id="KW-1133">Transmembrane helix</keyword>
<dbReference type="Proteomes" id="UP001497623">
    <property type="component" value="Unassembled WGS sequence"/>
</dbReference>
<keyword evidence="1" id="KW-0472">Membrane</keyword>
<gene>
    <name evidence="2" type="ORF">MNOR_LOCUS11240</name>
</gene>
<proteinExistence type="predicted"/>